<dbReference type="AlphaFoldDB" id="A0A822LBT3"/>
<evidence type="ECO:0000313" key="1">
    <source>
        <dbReference type="EMBL" id="CCH93970.1"/>
    </source>
</evidence>
<name>A0A822LBT3_MICAE</name>
<sequence length="87" mass="10070">MYIIVFLEKPSILSHSILSYPNYTRYVKQLHQICQAITPDMLSQHKRVLTVLNGCNKSNTIDLSIYLLLKGYFSQILTKIILGFIHD</sequence>
<protein>
    <submittedName>
        <fullName evidence="1">Uncharacterized protein</fullName>
    </submittedName>
</protein>
<dbReference type="EMBL" id="CAIH01000274">
    <property type="protein sequence ID" value="CCH93970.1"/>
    <property type="molecule type" value="Genomic_DNA"/>
</dbReference>
<dbReference type="Proteomes" id="UP000005806">
    <property type="component" value="Unassembled WGS sequence"/>
</dbReference>
<proteinExistence type="predicted"/>
<gene>
    <name evidence="1" type="ORF">MICCA_3450007</name>
</gene>
<organism evidence="1 2">
    <name type="scientific">Microcystis aeruginosa PCC 9432</name>
    <dbReference type="NCBI Taxonomy" id="1160280"/>
    <lineage>
        <taxon>Bacteria</taxon>
        <taxon>Bacillati</taxon>
        <taxon>Cyanobacteriota</taxon>
        <taxon>Cyanophyceae</taxon>
        <taxon>Oscillatoriophycideae</taxon>
        <taxon>Chroococcales</taxon>
        <taxon>Microcystaceae</taxon>
        <taxon>Microcystis</taxon>
    </lineage>
</organism>
<comment type="caution">
    <text evidence="1">The sequence shown here is derived from an EMBL/GenBank/DDBJ whole genome shotgun (WGS) entry which is preliminary data.</text>
</comment>
<accession>A0A822LBT3</accession>
<reference evidence="1 2" key="1">
    <citation type="submission" date="2012-04" db="EMBL/GenBank/DDBJ databases">
        <authorList>
            <person name="Genoscope - CEA"/>
        </authorList>
    </citation>
    <scope>NUCLEOTIDE SEQUENCE [LARGE SCALE GENOMIC DNA]</scope>
    <source>
        <strain evidence="1 2">9432</strain>
    </source>
</reference>
<evidence type="ECO:0000313" key="2">
    <source>
        <dbReference type="Proteomes" id="UP000005806"/>
    </source>
</evidence>